<evidence type="ECO:0000256" key="1">
    <source>
        <dbReference type="ARBA" id="ARBA00012493"/>
    </source>
</evidence>
<comment type="caution">
    <text evidence="11">The sequence shown here is derived from an EMBL/GenBank/DDBJ whole genome shotgun (WGS) entry which is preliminary data.</text>
</comment>
<accession>A0A7K3WFM4</accession>
<dbReference type="InterPro" id="IPR043502">
    <property type="entry name" value="DNA/RNA_pol_sf"/>
</dbReference>
<keyword evidence="6 11" id="KW-0695">RNA-directed DNA polymerase</keyword>
<dbReference type="InterPro" id="IPR051083">
    <property type="entry name" value="GrpII_Intron_Splice-Mob/Def"/>
</dbReference>
<dbReference type="Proteomes" id="UP000470470">
    <property type="component" value="Unassembled WGS sequence"/>
</dbReference>
<dbReference type="PROSITE" id="PS50878">
    <property type="entry name" value="RT_POL"/>
    <property type="match status" value="1"/>
</dbReference>
<dbReference type="GO" id="GO:0046872">
    <property type="term" value="F:metal ion binding"/>
    <property type="evidence" value="ECO:0007669"/>
    <property type="project" value="UniProtKB-KW"/>
</dbReference>
<dbReference type="InterPro" id="IPR000477">
    <property type="entry name" value="RT_dom"/>
</dbReference>
<dbReference type="GO" id="GO:0003723">
    <property type="term" value="F:RNA binding"/>
    <property type="evidence" value="ECO:0007669"/>
    <property type="project" value="InterPro"/>
</dbReference>
<dbReference type="EC" id="2.7.7.49" evidence="1"/>
<feature type="domain" description="Reverse transcriptase" evidence="10">
    <location>
        <begin position="143"/>
        <end position="380"/>
    </location>
</feature>
<keyword evidence="7" id="KW-0051">Antiviral defense</keyword>
<evidence type="ECO:0000256" key="9">
    <source>
        <dbReference type="ARBA" id="ARBA00048173"/>
    </source>
</evidence>
<comment type="catalytic activity">
    <reaction evidence="9">
        <text>DNA(n) + a 2'-deoxyribonucleoside 5'-triphosphate = DNA(n+1) + diphosphate</text>
        <dbReference type="Rhea" id="RHEA:22508"/>
        <dbReference type="Rhea" id="RHEA-COMP:17339"/>
        <dbReference type="Rhea" id="RHEA-COMP:17340"/>
        <dbReference type="ChEBI" id="CHEBI:33019"/>
        <dbReference type="ChEBI" id="CHEBI:61560"/>
        <dbReference type="ChEBI" id="CHEBI:173112"/>
        <dbReference type="EC" id="2.7.7.49"/>
    </reaction>
</comment>
<keyword evidence="4" id="KW-0479">Metal-binding</keyword>
<evidence type="ECO:0000256" key="7">
    <source>
        <dbReference type="ARBA" id="ARBA00023118"/>
    </source>
</evidence>
<organism evidence="11 12">
    <name type="scientific">Goekera deserti</name>
    <dbReference type="NCBI Taxonomy" id="2497753"/>
    <lineage>
        <taxon>Bacteria</taxon>
        <taxon>Bacillati</taxon>
        <taxon>Actinomycetota</taxon>
        <taxon>Actinomycetes</taxon>
        <taxon>Geodermatophilales</taxon>
        <taxon>Geodermatophilaceae</taxon>
        <taxon>Goekera</taxon>
    </lineage>
</organism>
<comment type="similarity">
    <text evidence="8">Belongs to the bacterial reverse transcriptase family.</text>
</comment>
<keyword evidence="5" id="KW-0460">Magnesium</keyword>
<proteinExistence type="inferred from homology"/>
<protein>
    <recommendedName>
        <fullName evidence="1">RNA-directed DNA polymerase</fullName>
        <ecNumber evidence="1">2.7.7.49</ecNumber>
    </recommendedName>
</protein>
<dbReference type="AlphaFoldDB" id="A0A7K3WFM4"/>
<dbReference type="PANTHER" id="PTHR34047:SF7">
    <property type="entry name" value="RNA-DIRECTED DNA POLYMERASE"/>
    <property type="match status" value="1"/>
</dbReference>
<dbReference type="GO" id="GO:0051607">
    <property type="term" value="P:defense response to virus"/>
    <property type="evidence" value="ECO:0007669"/>
    <property type="project" value="UniProtKB-KW"/>
</dbReference>
<evidence type="ECO:0000256" key="6">
    <source>
        <dbReference type="ARBA" id="ARBA00022918"/>
    </source>
</evidence>
<evidence type="ECO:0000256" key="8">
    <source>
        <dbReference type="ARBA" id="ARBA00034120"/>
    </source>
</evidence>
<evidence type="ECO:0000313" key="12">
    <source>
        <dbReference type="Proteomes" id="UP000470470"/>
    </source>
</evidence>
<evidence type="ECO:0000313" key="11">
    <source>
        <dbReference type="EMBL" id="NEL55192.1"/>
    </source>
</evidence>
<evidence type="ECO:0000256" key="5">
    <source>
        <dbReference type="ARBA" id="ARBA00022842"/>
    </source>
</evidence>
<evidence type="ECO:0000256" key="2">
    <source>
        <dbReference type="ARBA" id="ARBA00022679"/>
    </source>
</evidence>
<keyword evidence="12" id="KW-1185">Reference proteome</keyword>
<evidence type="ECO:0000256" key="3">
    <source>
        <dbReference type="ARBA" id="ARBA00022695"/>
    </source>
</evidence>
<dbReference type="GO" id="GO:0003964">
    <property type="term" value="F:RNA-directed DNA polymerase activity"/>
    <property type="evidence" value="ECO:0007669"/>
    <property type="project" value="UniProtKB-KW"/>
</dbReference>
<dbReference type="PRINTS" id="PR00866">
    <property type="entry name" value="RNADNAPOLMS"/>
</dbReference>
<dbReference type="RefSeq" id="WP_152731514.1">
    <property type="nucleotide sequence ID" value="NZ_JAABOZ010000008.1"/>
</dbReference>
<reference evidence="11 12" key="1">
    <citation type="submission" date="2020-02" db="EMBL/GenBank/DDBJ databases">
        <title>The whole genome sequence of CPCC 205119.</title>
        <authorList>
            <person name="Jiang Z."/>
        </authorList>
    </citation>
    <scope>NUCLEOTIDE SEQUENCE [LARGE SCALE GENOMIC DNA]</scope>
    <source>
        <strain evidence="11 12">CPCC 205119</strain>
    </source>
</reference>
<evidence type="ECO:0000259" key="10">
    <source>
        <dbReference type="PROSITE" id="PS50878"/>
    </source>
</evidence>
<name>A0A7K3WFM4_9ACTN</name>
<keyword evidence="2" id="KW-0808">Transferase</keyword>
<dbReference type="EMBL" id="JAAGWK010000021">
    <property type="protein sequence ID" value="NEL55192.1"/>
    <property type="molecule type" value="Genomic_DNA"/>
</dbReference>
<dbReference type="Pfam" id="PF00078">
    <property type="entry name" value="RVT_1"/>
    <property type="match status" value="1"/>
</dbReference>
<keyword evidence="3" id="KW-0548">Nucleotidyltransferase</keyword>
<sequence length="453" mass="48863">MSTDRGQEVARALADAFLGAPVWLPSALLARAELVIGARPPWLAAVAVTAATAYQEPPRDAPGELAGFLAASSALEAGLLAGNPTVTARGRRRRAPVRVVRRLPASTAMGRTRWPVVPLDDLGDLARLLDVDPGHVAWYADGQGRQRLDPPGRLHLYRRAWLPRPGRTPRLLEVPTPRLRRVHRLVLDQVLAPVPAHPAAHGFVPGRSALTGARQHVGAGVVVSMDLLSFFATVHVRRVYWVLRTAGYPEPVASALAGICTVATPVADLRAMPAGGDDQERSALRRALAAPHLPQGSPSAPHLANLCAQRLDRRLAGYAGSVGAVYTRYADDLTFSGRFRAGPLISGVGAVVREEGFRLNVDKTRVRGRGSRQSVTGIVVNERPTVPRPEYDALRAQLFNAARRGPSARDLAEHPDLRAHLTGRVAWVAQLDPERGRRLRALLDRVDWSGPAS</sequence>
<dbReference type="InterPro" id="IPR000123">
    <property type="entry name" value="Reverse_transcriptase_msDNA"/>
</dbReference>
<evidence type="ECO:0000256" key="4">
    <source>
        <dbReference type="ARBA" id="ARBA00022723"/>
    </source>
</evidence>
<dbReference type="CDD" id="cd03487">
    <property type="entry name" value="RT_Bac_retron_II"/>
    <property type="match status" value="1"/>
</dbReference>
<gene>
    <name evidence="11" type="ORF">G1H19_14430</name>
</gene>
<dbReference type="PANTHER" id="PTHR34047">
    <property type="entry name" value="NUCLEAR INTRON MATURASE 1, MITOCHONDRIAL-RELATED"/>
    <property type="match status" value="1"/>
</dbReference>
<dbReference type="SUPFAM" id="SSF56672">
    <property type="entry name" value="DNA/RNA polymerases"/>
    <property type="match status" value="1"/>
</dbReference>